<accession>A0A9D1PV95</accession>
<feature type="transmembrane region" description="Helical" evidence="8">
    <location>
        <begin position="147"/>
        <end position="172"/>
    </location>
</feature>
<dbReference type="InterPro" id="IPR000515">
    <property type="entry name" value="MetI-like"/>
</dbReference>
<keyword evidence="6 8" id="KW-1133">Transmembrane helix</keyword>
<dbReference type="PROSITE" id="PS50928">
    <property type="entry name" value="ABC_TM1"/>
    <property type="match status" value="2"/>
</dbReference>
<keyword evidence="3" id="KW-1003">Cell membrane</keyword>
<organism evidence="10 11">
    <name type="scientific">Candidatus Ornithospirochaeta avicola</name>
    <dbReference type="NCBI Taxonomy" id="2840896"/>
    <lineage>
        <taxon>Bacteria</taxon>
        <taxon>Pseudomonadati</taxon>
        <taxon>Spirochaetota</taxon>
        <taxon>Spirochaetia</taxon>
        <taxon>Spirochaetales</taxon>
        <taxon>Spirochaetaceae</taxon>
        <taxon>Spirochaetaceae incertae sedis</taxon>
        <taxon>Candidatus Ornithospirochaeta</taxon>
    </lineage>
</organism>
<keyword evidence="4" id="KW-0997">Cell inner membrane</keyword>
<reference evidence="10" key="1">
    <citation type="journal article" date="2021" name="PeerJ">
        <title>Extensive microbial diversity within the chicken gut microbiome revealed by metagenomics and culture.</title>
        <authorList>
            <person name="Gilroy R."/>
            <person name="Ravi A."/>
            <person name="Getino M."/>
            <person name="Pursley I."/>
            <person name="Horton D.L."/>
            <person name="Alikhan N.F."/>
            <person name="Baker D."/>
            <person name="Gharbi K."/>
            <person name="Hall N."/>
            <person name="Watson M."/>
            <person name="Adriaenssens E.M."/>
            <person name="Foster-Nyarko E."/>
            <person name="Jarju S."/>
            <person name="Secka A."/>
            <person name="Antonio M."/>
            <person name="Oren A."/>
            <person name="Chaudhuri R.R."/>
            <person name="La Ragione R."/>
            <person name="Hildebrand F."/>
            <person name="Pallen M.J."/>
        </authorList>
    </citation>
    <scope>NUCLEOTIDE SEQUENCE</scope>
    <source>
        <strain evidence="10">Gambia11-129</strain>
    </source>
</reference>
<dbReference type="GO" id="GO:0005886">
    <property type="term" value="C:plasma membrane"/>
    <property type="evidence" value="ECO:0007669"/>
    <property type="project" value="UniProtKB-SubCell"/>
</dbReference>
<feature type="transmembrane region" description="Helical" evidence="8">
    <location>
        <begin position="20"/>
        <end position="44"/>
    </location>
</feature>
<keyword evidence="5 8" id="KW-0812">Transmembrane</keyword>
<comment type="caution">
    <text evidence="10">The sequence shown here is derived from an EMBL/GenBank/DDBJ whole genome shotgun (WGS) entry which is preliminary data.</text>
</comment>
<dbReference type="SUPFAM" id="SSF161098">
    <property type="entry name" value="MetI-like"/>
    <property type="match status" value="2"/>
</dbReference>
<feature type="transmembrane region" description="Helical" evidence="8">
    <location>
        <begin position="346"/>
        <end position="368"/>
    </location>
</feature>
<protein>
    <submittedName>
        <fullName evidence="10">Iron ABC transporter permease</fullName>
    </submittedName>
</protein>
<dbReference type="PANTHER" id="PTHR43357">
    <property type="entry name" value="INNER MEMBRANE ABC TRANSPORTER PERMEASE PROTEIN YDCV"/>
    <property type="match status" value="1"/>
</dbReference>
<feature type="domain" description="ABC transmembrane type-1" evidence="9">
    <location>
        <begin position="67"/>
        <end position="275"/>
    </location>
</feature>
<feature type="transmembrane region" description="Helical" evidence="8">
    <location>
        <begin position="301"/>
        <end position="326"/>
    </location>
</feature>
<sequence length="556" mass="61859">MDSYNDGVSMRKGSGEKKFYTLLSLPAVAVLVFLFAIPLVLILSKAFWPSADSFIQILKSRYTYTLLFFSFKQSLISAALSIIIALPFSYYYATYSFKGRKFVLALSALSFTIPSILVVLAFVIFYGNNGVLNSIIKSVFSLDSSPVRILYTFGAIILAHVYLNLPVAFNLITNGWTKLARTEEIASYTLKKGNAATFFSITLVKLRSVIINAFVIIFLFCFSSFAIVMVLGGSPEYSTLEAEIYRRAHISLDYASASALAIFSFAVTSILLLITSRSKRKEKIDRRENILKKASKKKTKAAIALLTALMLLFILPPLLSILYRSFFTRTGSFSLSEWEKVFSMSNFLSCIISSLMIATITATLSVLLSETIAFCQIKRKSRALSILSSLPLATGSVMLGLGFNFLASRLNSQNTVVNYILVILTHLVITIPFATRTLVPGVREIPEEIARASYTLRKGYFETFRLTEHRMISSYRRKAFIFAFALSLGEVNATLTLAGGRITTLPVMIYRLIGAYNYQGASVLGSILLLLALFAFLLGEYYNTRGKNELSRSKRP</sequence>
<comment type="subcellular location">
    <subcellularLocation>
        <location evidence="1">Cell inner membrane</location>
        <topology evidence="1">Multi-pass membrane protein</topology>
    </subcellularLocation>
</comment>
<feature type="transmembrane region" description="Helical" evidence="8">
    <location>
        <begin position="254"/>
        <end position="274"/>
    </location>
</feature>
<evidence type="ECO:0000313" key="11">
    <source>
        <dbReference type="Proteomes" id="UP000823936"/>
    </source>
</evidence>
<feature type="transmembrane region" description="Helical" evidence="8">
    <location>
        <begin position="518"/>
        <end position="538"/>
    </location>
</feature>
<dbReference type="GO" id="GO:0055085">
    <property type="term" value="P:transmembrane transport"/>
    <property type="evidence" value="ECO:0007669"/>
    <property type="project" value="InterPro"/>
</dbReference>
<dbReference type="AlphaFoldDB" id="A0A9D1PV95"/>
<dbReference type="Gene3D" id="1.10.3720.10">
    <property type="entry name" value="MetI-like"/>
    <property type="match status" value="2"/>
</dbReference>
<dbReference type="CDD" id="cd06261">
    <property type="entry name" value="TM_PBP2"/>
    <property type="match status" value="2"/>
</dbReference>
<feature type="transmembrane region" description="Helical" evidence="8">
    <location>
        <begin position="64"/>
        <end position="90"/>
    </location>
</feature>
<evidence type="ECO:0000256" key="6">
    <source>
        <dbReference type="ARBA" id="ARBA00022989"/>
    </source>
</evidence>
<proteinExistence type="predicted"/>
<evidence type="ECO:0000256" key="3">
    <source>
        <dbReference type="ARBA" id="ARBA00022475"/>
    </source>
</evidence>
<name>A0A9D1PV95_9SPIO</name>
<feature type="transmembrane region" description="Helical" evidence="8">
    <location>
        <begin position="479"/>
        <end position="498"/>
    </location>
</feature>
<reference evidence="10" key="2">
    <citation type="submission" date="2021-04" db="EMBL/GenBank/DDBJ databases">
        <authorList>
            <person name="Gilroy R."/>
        </authorList>
    </citation>
    <scope>NUCLEOTIDE SEQUENCE</scope>
    <source>
        <strain evidence="10">Gambia11-129</strain>
    </source>
</reference>
<evidence type="ECO:0000256" key="5">
    <source>
        <dbReference type="ARBA" id="ARBA00022692"/>
    </source>
</evidence>
<evidence type="ECO:0000313" key="10">
    <source>
        <dbReference type="EMBL" id="HIV99398.1"/>
    </source>
</evidence>
<gene>
    <name evidence="10" type="ORF">IAB12_06455</name>
</gene>
<evidence type="ECO:0000256" key="4">
    <source>
        <dbReference type="ARBA" id="ARBA00022519"/>
    </source>
</evidence>
<keyword evidence="2" id="KW-0813">Transport</keyword>
<evidence type="ECO:0000256" key="2">
    <source>
        <dbReference type="ARBA" id="ARBA00022448"/>
    </source>
</evidence>
<evidence type="ECO:0000256" key="8">
    <source>
        <dbReference type="SAM" id="Phobius"/>
    </source>
</evidence>
<feature type="transmembrane region" description="Helical" evidence="8">
    <location>
        <begin position="416"/>
        <end position="435"/>
    </location>
</feature>
<dbReference type="PANTHER" id="PTHR43357:SF4">
    <property type="entry name" value="INNER MEMBRANE ABC TRANSPORTER PERMEASE PROTEIN YDCV"/>
    <property type="match status" value="1"/>
</dbReference>
<dbReference type="Proteomes" id="UP000823936">
    <property type="component" value="Unassembled WGS sequence"/>
</dbReference>
<dbReference type="InterPro" id="IPR035906">
    <property type="entry name" value="MetI-like_sf"/>
</dbReference>
<evidence type="ECO:0000259" key="9">
    <source>
        <dbReference type="PROSITE" id="PS50928"/>
    </source>
</evidence>
<feature type="transmembrane region" description="Helical" evidence="8">
    <location>
        <begin position="389"/>
        <end position="410"/>
    </location>
</feature>
<dbReference type="EMBL" id="DXHU01000023">
    <property type="protein sequence ID" value="HIV99398.1"/>
    <property type="molecule type" value="Genomic_DNA"/>
</dbReference>
<feature type="transmembrane region" description="Helical" evidence="8">
    <location>
        <begin position="102"/>
        <end position="127"/>
    </location>
</feature>
<keyword evidence="7 8" id="KW-0472">Membrane</keyword>
<feature type="domain" description="ABC transmembrane type-1" evidence="9">
    <location>
        <begin position="351"/>
        <end position="539"/>
    </location>
</feature>
<feature type="transmembrane region" description="Helical" evidence="8">
    <location>
        <begin position="209"/>
        <end position="234"/>
    </location>
</feature>
<evidence type="ECO:0000256" key="7">
    <source>
        <dbReference type="ARBA" id="ARBA00023136"/>
    </source>
</evidence>
<evidence type="ECO:0000256" key="1">
    <source>
        <dbReference type="ARBA" id="ARBA00004429"/>
    </source>
</evidence>